<sequence length="485" mass="55504">MKNMVDIKELSDSRELLEKKPPHFIIGFIYIFLALLIALIIWSFFGQKEVVVNAQGIVQAVNSNNIIPLVNGKIQEVKVNEGDFVKVGDVLITLDDESVVLENKTIEEKIIDTSGKRELLKKYETSIVQNSNLFSQNDDEKEYYYKYLNFQNQLNLNNNTQSQETIKTEGYESAIENNNQESSALQSQISSLEDENNRLLTNMSEMTDTSAKYEDQITTIKNNINLVENQSSLDIQEIQEKLDKVNSEISINESQISQNQQMIQTYKSQLKSYQANIDNSQQSISISNSISKRYDIESDKYIDNELSQTQAQIKEQEDQLKEYTSQLKKSEIELQNYVIKAQLNGYIHFISPLNKNDMLQAGTEIIKINGNETNQLKIELYIPSKEISNIAVDQTVKIHSYSLPYQEYGFIESKVNSLDIDSSMTQDNSGSYYKAEILIDDKTLKGNNGKEADLKIGMPIEGQIITEQKSYLQLFLEKLELWING</sequence>
<keyword evidence="3" id="KW-0813">Transport</keyword>
<proteinExistence type="inferred from homology"/>
<evidence type="ECO:0000256" key="2">
    <source>
        <dbReference type="ARBA" id="ARBA00009477"/>
    </source>
</evidence>
<keyword evidence="7" id="KW-0175">Coiled coil</keyword>
<feature type="coiled-coil region" evidence="7">
    <location>
        <begin position="175"/>
        <end position="340"/>
    </location>
</feature>
<dbReference type="Pfam" id="PF26002">
    <property type="entry name" value="Beta-barrel_AprE"/>
    <property type="match status" value="1"/>
</dbReference>
<evidence type="ECO:0000256" key="8">
    <source>
        <dbReference type="SAM" id="Phobius"/>
    </source>
</evidence>
<keyword evidence="6 8" id="KW-0472">Membrane</keyword>
<evidence type="ECO:0000256" key="7">
    <source>
        <dbReference type="SAM" id="Coils"/>
    </source>
</evidence>
<evidence type="ECO:0000256" key="6">
    <source>
        <dbReference type="ARBA" id="ARBA00023136"/>
    </source>
</evidence>
<evidence type="ECO:0000256" key="3">
    <source>
        <dbReference type="ARBA" id="ARBA00022448"/>
    </source>
</evidence>
<dbReference type="SUPFAM" id="SSF111369">
    <property type="entry name" value="HlyD-like secretion proteins"/>
    <property type="match status" value="1"/>
</dbReference>
<evidence type="ECO:0000256" key="1">
    <source>
        <dbReference type="ARBA" id="ARBA00004167"/>
    </source>
</evidence>
<dbReference type="InterPro" id="IPR006144">
    <property type="entry name" value="Secretion_HlyD_CS"/>
</dbReference>
<evidence type="ECO:0000256" key="5">
    <source>
        <dbReference type="ARBA" id="ARBA00022989"/>
    </source>
</evidence>
<protein>
    <submittedName>
        <fullName evidence="10">HlyD family efflux transporter periplasmic adaptor subunit</fullName>
    </submittedName>
</protein>
<comment type="subcellular location">
    <subcellularLocation>
        <location evidence="1">Membrane</location>
        <topology evidence="1">Single-pass membrane protein</topology>
    </subcellularLocation>
</comment>
<keyword evidence="5 8" id="KW-1133">Transmembrane helix</keyword>
<reference evidence="10 11" key="1">
    <citation type="journal article" date="2020" name="mSystems">
        <title>Defining Genomic and Predicted Metabolic Features of the Acetobacterium Genus.</title>
        <authorList>
            <person name="Ross D.E."/>
            <person name="Marshall C.W."/>
            <person name="Gulliver D."/>
            <person name="May H.D."/>
            <person name="Norman R.S."/>
        </authorList>
    </citation>
    <scope>NUCLEOTIDE SEQUENCE [LARGE SCALE GENOMIC DNA]</scope>
    <source>
        <strain evidence="10 11">DSM 9173</strain>
    </source>
</reference>
<dbReference type="InterPro" id="IPR050739">
    <property type="entry name" value="MFP"/>
</dbReference>
<dbReference type="Gene3D" id="2.40.30.170">
    <property type="match status" value="1"/>
</dbReference>
<dbReference type="PANTHER" id="PTHR30386:SF26">
    <property type="entry name" value="TRANSPORT PROTEIN COMB"/>
    <property type="match status" value="1"/>
</dbReference>
<dbReference type="RefSeq" id="WP_148605711.1">
    <property type="nucleotide sequence ID" value="NZ_RXYB01000023.1"/>
</dbReference>
<gene>
    <name evidence="10" type="ORF">GH807_14320</name>
</gene>
<organism evidence="10 11">
    <name type="scientific">Acetobacterium tundrae</name>
    <dbReference type="NCBI Taxonomy" id="132932"/>
    <lineage>
        <taxon>Bacteria</taxon>
        <taxon>Bacillati</taxon>
        <taxon>Bacillota</taxon>
        <taxon>Clostridia</taxon>
        <taxon>Eubacteriales</taxon>
        <taxon>Eubacteriaceae</taxon>
        <taxon>Acetobacterium</taxon>
    </lineage>
</organism>
<dbReference type="Proteomes" id="UP000653358">
    <property type="component" value="Unassembled WGS sequence"/>
</dbReference>
<dbReference type="PROSITE" id="PS00543">
    <property type="entry name" value="HLYD_FAMILY"/>
    <property type="match status" value="1"/>
</dbReference>
<feature type="domain" description="AprE-like beta-barrel" evidence="9">
    <location>
        <begin position="377"/>
        <end position="466"/>
    </location>
</feature>
<dbReference type="PRINTS" id="PR01490">
    <property type="entry name" value="RTXTOXIND"/>
</dbReference>
<comment type="caution">
    <text evidence="10">The sequence shown here is derived from an EMBL/GenBank/DDBJ whole genome shotgun (WGS) entry which is preliminary data.</text>
</comment>
<feature type="transmembrane region" description="Helical" evidence="8">
    <location>
        <begin position="24"/>
        <end position="45"/>
    </location>
</feature>
<evidence type="ECO:0000313" key="10">
    <source>
        <dbReference type="EMBL" id="MBC3798208.1"/>
    </source>
</evidence>
<dbReference type="InterPro" id="IPR058982">
    <property type="entry name" value="Beta-barrel_AprE"/>
</dbReference>
<dbReference type="EMBL" id="WJBB01000023">
    <property type="protein sequence ID" value="MBC3798208.1"/>
    <property type="molecule type" value="Genomic_DNA"/>
</dbReference>
<evidence type="ECO:0000259" key="9">
    <source>
        <dbReference type="Pfam" id="PF26002"/>
    </source>
</evidence>
<dbReference type="PANTHER" id="PTHR30386">
    <property type="entry name" value="MEMBRANE FUSION SUBUNIT OF EMRAB-TOLC MULTIDRUG EFFLUX PUMP"/>
    <property type="match status" value="1"/>
</dbReference>
<evidence type="ECO:0000256" key="4">
    <source>
        <dbReference type="ARBA" id="ARBA00022692"/>
    </source>
</evidence>
<comment type="similarity">
    <text evidence="2">Belongs to the membrane fusion protein (MFP) (TC 8.A.1) family.</text>
</comment>
<evidence type="ECO:0000313" key="11">
    <source>
        <dbReference type="Proteomes" id="UP000653358"/>
    </source>
</evidence>
<keyword evidence="11" id="KW-1185">Reference proteome</keyword>
<name>A0ABR6WPI3_9FIRM</name>
<dbReference type="Gene3D" id="2.40.50.100">
    <property type="match status" value="1"/>
</dbReference>
<keyword evidence="4 8" id="KW-0812">Transmembrane</keyword>
<accession>A0ABR6WPI3</accession>